<dbReference type="Proteomes" id="UP000095546">
    <property type="component" value="Unassembled WGS sequence"/>
</dbReference>
<proteinExistence type="inferred from homology"/>
<dbReference type="GO" id="GO:0009307">
    <property type="term" value="P:DNA restriction-modification system"/>
    <property type="evidence" value="ECO:0007669"/>
    <property type="project" value="UniProtKB-KW"/>
</dbReference>
<dbReference type="CDD" id="cd17264">
    <property type="entry name" value="RMtype1_S_Eco3763I-TRD2-CR2_like"/>
    <property type="match status" value="1"/>
</dbReference>
<evidence type="ECO:0000313" key="7">
    <source>
        <dbReference type="Proteomes" id="UP000095546"/>
    </source>
</evidence>
<dbReference type="OrthoDB" id="9811611at2"/>
<accession>A0A173WJ79</accession>
<comment type="similarity">
    <text evidence="1">Belongs to the type-I restriction system S methylase family.</text>
</comment>
<dbReference type="PANTHER" id="PTHR43140:SF1">
    <property type="entry name" value="TYPE I RESTRICTION ENZYME ECOKI SPECIFICITY SUBUNIT"/>
    <property type="match status" value="1"/>
</dbReference>
<dbReference type="RefSeq" id="WP_055160046.1">
    <property type="nucleotide sequence ID" value="NZ_CABIWZ010000001.1"/>
</dbReference>
<evidence type="ECO:0000256" key="2">
    <source>
        <dbReference type="ARBA" id="ARBA00022747"/>
    </source>
</evidence>
<evidence type="ECO:0000256" key="4">
    <source>
        <dbReference type="ARBA" id="ARBA00038652"/>
    </source>
</evidence>
<dbReference type="SUPFAM" id="SSF116734">
    <property type="entry name" value="DNA methylase specificity domain"/>
    <property type="match status" value="2"/>
</dbReference>
<feature type="domain" description="Type I restriction modification DNA specificity" evidence="5">
    <location>
        <begin position="265"/>
        <end position="434"/>
    </location>
</feature>
<name>A0A173WJ79_9FIRM</name>
<dbReference type="AlphaFoldDB" id="A0A173WJ79"/>
<evidence type="ECO:0000313" key="6">
    <source>
        <dbReference type="EMBL" id="CUN39532.1"/>
    </source>
</evidence>
<keyword evidence="3" id="KW-0238">DNA-binding</keyword>
<dbReference type="InterPro" id="IPR051212">
    <property type="entry name" value="Type-I_RE_S_subunit"/>
</dbReference>
<dbReference type="InterPro" id="IPR044946">
    <property type="entry name" value="Restrct_endonuc_typeI_TRD_sf"/>
</dbReference>
<gene>
    <name evidence="6" type="primary">hsdS</name>
    <name evidence="6" type="ORF">ERS852385_00287</name>
</gene>
<evidence type="ECO:0000259" key="5">
    <source>
        <dbReference type="Pfam" id="PF01420"/>
    </source>
</evidence>
<dbReference type="GO" id="GO:0003677">
    <property type="term" value="F:DNA binding"/>
    <property type="evidence" value="ECO:0007669"/>
    <property type="project" value="UniProtKB-KW"/>
</dbReference>
<reference evidence="6 7" key="1">
    <citation type="submission" date="2015-09" db="EMBL/GenBank/DDBJ databases">
        <authorList>
            <consortium name="Pathogen Informatics"/>
        </authorList>
    </citation>
    <scope>NUCLEOTIDE SEQUENCE [LARGE SCALE GENOMIC DNA]</scope>
    <source>
        <strain evidence="6 7">2789STDY5608828</strain>
    </source>
</reference>
<keyword evidence="2" id="KW-0680">Restriction system</keyword>
<evidence type="ECO:0000256" key="1">
    <source>
        <dbReference type="ARBA" id="ARBA00010923"/>
    </source>
</evidence>
<sequence length="469" mass="52631">MAKNKKEMIPEERLAAALVPEEEQPYELPDGWKWVHLGGILDVSKKKMEEFTPDTKYVGLENIEKDTGVIRAVNADGIKSTKNVFEAGDILYGKLRPYLNKHGVVEFSGVCSTDILVFKTSPLMENKLINHYFDLPQVISFAVSHSKGINLPRVNAKDILNICVPLPPLSEQQRLVARIESLFAKLDAAKAKVQAVLDAHETRKAALLDEAFRGKLTETLDETSTAEDFLDEIYAVKAQLVKEKKIKKPKRLPSMTDEEKPFEIPNTWRWVRFGDILRIINGDRGKNYPSKKELHEAGDIPFISALNIQDNTIATEHLLYVDEERYNLLRSGKLKKGDLVLCIRGSLGKNGRYPFDRGAIASSLVIIRSYLDNDAMYDYISFYLDSLLFKNEMSKYDNGTAQPNLGAGDLSLFAVPLPPLAEQHEIVAVLDRLLGREEEVRQSAESVLAAIDSMKQSILARAFRGELGA</sequence>
<dbReference type="STRING" id="187979.ERS852385_00287"/>
<comment type="subunit">
    <text evidence="4">The methyltransferase is composed of M and S polypeptides.</text>
</comment>
<feature type="domain" description="Type I restriction modification DNA specificity" evidence="5">
    <location>
        <begin position="29"/>
        <end position="191"/>
    </location>
</feature>
<dbReference type="InterPro" id="IPR000055">
    <property type="entry name" value="Restrct_endonuc_typeI_TRD"/>
</dbReference>
<evidence type="ECO:0000256" key="3">
    <source>
        <dbReference type="ARBA" id="ARBA00023125"/>
    </source>
</evidence>
<dbReference type="Pfam" id="PF01420">
    <property type="entry name" value="Methylase_S"/>
    <property type="match status" value="2"/>
</dbReference>
<dbReference type="EMBL" id="CYYU01000001">
    <property type="protein sequence ID" value="CUN39532.1"/>
    <property type="molecule type" value="Genomic_DNA"/>
</dbReference>
<keyword evidence="7" id="KW-1185">Reference proteome</keyword>
<dbReference type="Gene3D" id="3.90.220.20">
    <property type="entry name" value="DNA methylase specificity domains"/>
    <property type="match status" value="2"/>
</dbReference>
<protein>
    <submittedName>
        <fullName evidence="6">Type I restriction enzyme EcoKI specificity protein</fullName>
    </submittedName>
</protein>
<dbReference type="PANTHER" id="PTHR43140">
    <property type="entry name" value="TYPE-1 RESTRICTION ENZYME ECOKI SPECIFICITY PROTEIN"/>
    <property type="match status" value="1"/>
</dbReference>
<organism evidence="6 7">
    <name type="scientific">Mitsuokella jalaludinii</name>
    <dbReference type="NCBI Taxonomy" id="187979"/>
    <lineage>
        <taxon>Bacteria</taxon>
        <taxon>Bacillati</taxon>
        <taxon>Bacillota</taxon>
        <taxon>Negativicutes</taxon>
        <taxon>Selenomonadales</taxon>
        <taxon>Selenomonadaceae</taxon>
        <taxon>Mitsuokella</taxon>
    </lineage>
</organism>